<protein>
    <submittedName>
        <fullName evidence="1">Uncharacterized protein</fullName>
    </submittedName>
</protein>
<gene>
    <name evidence="1" type="ORF">PanWU01x14_020030</name>
</gene>
<accession>A0A2P5DYI3</accession>
<reference evidence="2" key="1">
    <citation type="submission" date="2016-06" db="EMBL/GenBank/DDBJ databases">
        <title>Parallel loss of symbiosis genes in relatives of nitrogen-fixing non-legume Parasponia.</title>
        <authorList>
            <person name="Van Velzen R."/>
            <person name="Holmer R."/>
            <person name="Bu F."/>
            <person name="Rutten L."/>
            <person name="Van Zeijl A."/>
            <person name="Liu W."/>
            <person name="Santuari L."/>
            <person name="Cao Q."/>
            <person name="Sharma T."/>
            <person name="Shen D."/>
            <person name="Roswanjaya Y."/>
            <person name="Wardhani T."/>
            <person name="Kalhor M.S."/>
            <person name="Jansen J."/>
            <person name="Van den Hoogen J."/>
            <person name="Gungor B."/>
            <person name="Hartog M."/>
            <person name="Hontelez J."/>
            <person name="Verver J."/>
            <person name="Yang W.-C."/>
            <person name="Schijlen E."/>
            <person name="Repin R."/>
            <person name="Schilthuizen M."/>
            <person name="Schranz E."/>
            <person name="Heidstra R."/>
            <person name="Miyata K."/>
            <person name="Fedorova E."/>
            <person name="Kohlen W."/>
            <person name="Bisseling T."/>
            <person name="Smit S."/>
            <person name="Geurts R."/>
        </authorList>
    </citation>
    <scope>NUCLEOTIDE SEQUENCE [LARGE SCALE GENOMIC DNA]</scope>
    <source>
        <strain evidence="2">cv. WU1-14</strain>
    </source>
</reference>
<dbReference type="EMBL" id="JXTB01000009">
    <property type="protein sequence ID" value="PON78365.1"/>
    <property type="molecule type" value="Genomic_DNA"/>
</dbReference>
<keyword evidence="2" id="KW-1185">Reference proteome</keyword>
<dbReference type="Proteomes" id="UP000237105">
    <property type="component" value="Unassembled WGS sequence"/>
</dbReference>
<name>A0A2P5DYI3_PARAD</name>
<comment type="caution">
    <text evidence="1">The sequence shown here is derived from an EMBL/GenBank/DDBJ whole genome shotgun (WGS) entry which is preliminary data.</text>
</comment>
<dbReference type="AlphaFoldDB" id="A0A2P5DYI3"/>
<sequence>MYHQIAREEMSLRRPVLRRTVAGISSSEQNTPQTTPARLALVVAYSSGDGVLFPSGGELQRWPEEERRWLAVASLCRGFEGEDGKVQGFMSN</sequence>
<evidence type="ECO:0000313" key="1">
    <source>
        <dbReference type="EMBL" id="PON78365.1"/>
    </source>
</evidence>
<evidence type="ECO:0000313" key="2">
    <source>
        <dbReference type="Proteomes" id="UP000237105"/>
    </source>
</evidence>
<proteinExistence type="predicted"/>
<organism evidence="1 2">
    <name type="scientific">Parasponia andersonii</name>
    <name type="common">Sponia andersonii</name>
    <dbReference type="NCBI Taxonomy" id="3476"/>
    <lineage>
        <taxon>Eukaryota</taxon>
        <taxon>Viridiplantae</taxon>
        <taxon>Streptophyta</taxon>
        <taxon>Embryophyta</taxon>
        <taxon>Tracheophyta</taxon>
        <taxon>Spermatophyta</taxon>
        <taxon>Magnoliopsida</taxon>
        <taxon>eudicotyledons</taxon>
        <taxon>Gunneridae</taxon>
        <taxon>Pentapetalae</taxon>
        <taxon>rosids</taxon>
        <taxon>fabids</taxon>
        <taxon>Rosales</taxon>
        <taxon>Cannabaceae</taxon>
        <taxon>Parasponia</taxon>
    </lineage>
</organism>